<dbReference type="Proteomes" id="UP001140234">
    <property type="component" value="Unassembled WGS sequence"/>
</dbReference>
<sequence length="344" mass="36242">RAAGGCGRKHGAWADGAGVPAGRVPAVQLEGLGRPQPHRVGRAAVRPAPHRRAAGAGRAAVPRLRPGIPARVLRGAGRRRRQRRRKRSVGTVAAAPRAAAPDRCGAARQGLAERQPGRWVGGRGARTLRAAGGRGGRRAAGRPGGRRRTGVWRSDQRDPAVFAAAGLCRRGRAAGAVGARGARAAGAATAARRPARAPVQRRRQQRRQVGAASVSGQRGGACHRDRLAGRQRCAGARDGGAGGVRGTEHPRHLCVYADVGCPARGRPGGRRAAARATPWPAVRHPAGRPGPHRRRPEPPVHRAPRRAACRGPGRTVECRRPAAPCAHRHRCVPACRLARRRLRA</sequence>
<protein>
    <submittedName>
        <fullName evidence="1">Uncharacterized protein</fullName>
    </submittedName>
</protein>
<evidence type="ECO:0000313" key="2">
    <source>
        <dbReference type="Proteomes" id="UP001140234"/>
    </source>
</evidence>
<evidence type="ECO:0000313" key="1">
    <source>
        <dbReference type="EMBL" id="KAJ2758406.1"/>
    </source>
</evidence>
<accession>A0ACC1JIQ0</accession>
<keyword evidence="2" id="KW-1185">Reference proteome</keyword>
<gene>
    <name evidence="1" type="ORF">IWQ57_006841</name>
</gene>
<feature type="non-terminal residue" evidence="1">
    <location>
        <position position="1"/>
    </location>
</feature>
<name>A0ACC1JIQ0_9FUNG</name>
<organism evidence="1 2">
    <name type="scientific">Coemansia nantahalensis</name>
    <dbReference type="NCBI Taxonomy" id="2789366"/>
    <lineage>
        <taxon>Eukaryota</taxon>
        <taxon>Fungi</taxon>
        <taxon>Fungi incertae sedis</taxon>
        <taxon>Zoopagomycota</taxon>
        <taxon>Kickxellomycotina</taxon>
        <taxon>Kickxellomycetes</taxon>
        <taxon>Kickxellales</taxon>
        <taxon>Kickxellaceae</taxon>
        <taxon>Coemansia</taxon>
    </lineage>
</organism>
<comment type="caution">
    <text evidence="1">The sequence shown here is derived from an EMBL/GenBank/DDBJ whole genome shotgun (WGS) entry which is preliminary data.</text>
</comment>
<feature type="non-terminal residue" evidence="1">
    <location>
        <position position="344"/>
    </location>
</feature>
<reference evidence="1" key="1">
    <citation type="submission" date="2022-07" db="EMBL/GenBank/DDBJ databases">
        <title>Phylogenomic reconstructions and comparative analyses of Kickxellomycotina fungi.</title>
        <authorList>
            <person name="Reynolds N.K."/>
            <person name="Stajich J.E."/>
            <person name="Barry K."/>
            <person name="Grigoriev I.V."/>
            <person name="Crous P."/>
            <person name="Smith M.E."/>
        </authorList>
    </citation>
    <scope>NUCLEOTIDE SEQUENCE</scope>
    <source>
        <strain evidence="1">CBS 109366</strain>
    </source>
</reference>
<proteinExistence type="predicted"/>
<dbReference type="EMBL" id="JANBUJ010004122">
    <property type="protein sequence ID" value="KAJ2758406.1"/>
    <property type="molecule type" value="Genomic_DNA"/>
</dbReference>